<feature type="non-terminal residue" evidence="1">
    <location>
        <position position="1"/>
    </location>
</feature>
<dbReference type="PANTHER" id="PTHR45180:SF1">
    <property type="entry name" value="OS01G0307686 PROTEIN"/>
    <property type="match status" value="1"/>
</dbReference>
<protein>
    <recommendedName>
        <fullName evidence="3">SAM-dependent methyltransferase</fullName>
    </recommendedName>
</protein>
<organism evidence="1 2">
    <name type="scientific">Pseudoalteromonas fuliginea</name>
    <dbReference type="NCBI Taxonomy" id="1872678"/>
    <lineage>
        <taxon>Bacteria</taxon>
        <taxon>Pseudomonadati</taxon>
        <taxon>Pseudomonadota</taxon>
        <taxon>Gammaproteobacteria</taxon>
        <taxon>Alteromonadales</taxon>
        <taxon>Pseudoalteromonadaceae</taxon>
        <taxon>Pseudoalteromonas</taxon>
    </lineage>
</organism>
<reference evidence="1 2" key="1">
    <citation type="submission" date="2014-04" db="EMBL/GenBank/DDBJ databases">
        <title>Pseudoalteromonas galatheae sp. nov., isolated from a deep-sea polychaete near Canal Concepcion, Chile.</title>
        <authorList>
            <person name="Machado H.R."/>
            <person name="Gram L."/>
            <person name="Vynne N.G."/>
        </authorList>
    </citation>
    <scope>NUCLEOTIDE SEQUENCE [LARGE SCALE GENOMIC DNA]</scope>
    <source>
        <strain evidence="1 2">KMM216</strain>
    </source>
</reference>
<sequence>NILGSYWDEERKYVDENYETIPFPFEEIKTDEFVDEFTWSFDHLLGYIDSWSATQHYIKKNGSNPVNLIKEELKESWNNNDKKVTFPLLLRIGKMKK</sequence>
<dbReference type="AlphaFoldDB" id="A0ABD3Y2R3"/>
<accession>A0ABD3Y2R3</accession>
<evidence type="ECO:0000313" key="2">
    <source>
        <dbReference type="Proteomes" id="UP000027154"/>
    </source>
</evidence>
<dbReference type="PANTHER" id="PTHR45180">
    <property type="entry name" value="OS01G0307686 PROTEIN"/>
    <property type="match status" value="1"/>
</dbReference>
<name>A0ABD3Y2R3_9GAMM</name>
<gene>
    <name evidence="1" type="ORF">DC53_21485</name>
</gene>
<comment type="caution">
    <text evidence="1">The sequence shown here is derived from an EMBL/GenBank/DDBJ whole genome shotgun (WGS) entry which is preliminary data.</text>
</comment>
<dbReference type="Gene3D" id="1.10.10.2560">
    <property type="match status" value="1"/>
</dbReference>
<dbReference type="EMBL" id="JJNZ01000193">
    <property type="protein sequence ID" value="KDC46350.1"/>
    <property type="molecule type" value="Genomic_DNA"/>
</dbReference>
<proteinExistence type="predicted"/>
<dbReference type="Proteomes" id="UP000027154">
    <property type="component" value="Unassembled WGS sequence"/>
</dbReference>
<evidence type="ECO:0008006" key="3">
    <source>
        <dbReference type="Google" id="ProtNLM"/>
    </source>
</evidence>
<dbReference type="RefSeq" id="WP_033032517.1">
    <property type="nucleotide sequence ID" value="NZ_JJNZ01000193.1"/>
</dbReference>
<evidence type="ECO:0000313" key="1">
    <source>
        <dbReference type="EMBL" id="KDC46350.1"/>
    </source>
</evidence>